<dbReference type="AlphaFoldDB" id="A0AAE1EWQ3"/>
<feature type="region of interest" description="Disordered" evidence="1">
    <location>
        <begin position="102"/>
        <end position="142"/>
    </location>
</feature>
<feature type="compositionally biased region" description="Basic residues" evidence="1">
    <location>
        <begin position="103"/>
        <end position="115"/>
    </location>
</feature>
<dbReference type="Proteomes" id="UP001286313">
    <property type="component" value="Unassembled WGS sequence"/>
</dbReference>
<comment type="caution">
    <text evidence="2">The sequence shown here is derived from an EMBL/GenBank/DDBJ whole genome shotgun (WGS) entry which is preliminary data.</text>
</comment>
<keyword evidence="3" id="KW-1185">Reference proteome</keyword>
<gene>
    <name evidence="2" type="ORF">Pcinc_031419</name>
</gene>
<reference evidence="2" key="1">
    <citation type="submission" date="2023-10" db="EMBL/GenBank/DDBJ databases">
        <title>Genome assemblies of two species of porcelain crab, Petrolisthes cinctipes and Petrolisthes manimaculis (Anomura: Porcellanidae).</title>
        <authorList>
            <person name="Angst P."/>
        </authorList>
    </citation>
    <scope>NUCLEOTIDE SEQUENCE</scope>
    <source>
        <strain evidence="2">PB745_01</strain>
        <tissue evidence="2">Gill</tissue>
    </source>
</reference>
<evidence type="ECO:0000256" key="1">
    <source>
        <dbReference type="SAM" id="MobiDB-lite"/>
    </source>
</evidence>
<name>A0AAE1EWQ3_PETCI</name>
<organism evidence="2 3">
    <name type="scientific">Petrolisthes cinctipes</name>
    <name type="common">Flat porcelain crab</name>
    <dbReference type="NCBI Taxonomy" id="88211"/>
    <lineage>
        <taxon>Eukaryota</taxon>
        <taxon>Metazoa</taxon>
        <taxon>Ecdysozoa</taxon>
        <taxon>Arthropoda</taxon>
        <taxon>Crustacea</taxon>
        <taxon>Multicrustacea</taxon>
        <taxon>Malacostraca</taxon>
        <taxon>Eumalacostraca</taxon>
        <taxon>Eucarida</taxon>
        <taxon>Decapoda</taxon>
        <taxon>Pleocyemata</taxon>
        <taxon>Anomura</taxon>
        <taxon>Galatheoidea</taxon>
        <taxon>Porcellanidae</taxon>
        <taxon>Petrolisthes</taxon>
    </lineage>
</organism>
<evidence type="ECO:0000313" key="2">
    <source>
        <dbReference type="EMBL" id="KAK3862745.1"/>
    </source>
</evidence>
<accession>A0AAE1EWQ3</accession>
<feature type="compositionally biased region" description="Polar residues" evidence="1">
    <location>
        <begin position="128"/>
        <end position="139"/>
    </location>
</feature>
<feature type="compositionally biased region" description="Basic and acidic residues" evidence="1">
    <location>
        <begin position="117"/>
        <end position="127"/>
    </location>
</feature>
<evidence type="ECO:0000313" key="3">
    <source>
        <dbReference type="Proteomes" id="UP001286313"/>
    </source>
</evidence>
<proteinExistence type="predicted"/>
<dbReference type="EMBL" id="JAWQEG010004168">
    <property type="protein sequence ID" value="KAK3862745.1"/>
    <property type="molecule type" value="Genomic_DNA"/>
</dbReference>
<sequence length="155" mass="17416">MGTHGRKVERWEVAKRRTPSLSEACLGVAKHLRMGKDINSTYSHQQQDPDIDSVGVRAAISLAVEGIGRQPDLIPALLATNNLPIIQILLHLQHPALRPLRTTPRRHLNLPKPLKRQNCEQREESASKDTSLTHSSSPPVDNEATYEYLKTWHVV</sequence>
<protein>
    <submittedName>
        <fullName evidence="2">Uncharacterized protein</fullName>
    </submittedName>
</protein>